<proteinExistence type="predicted"/>
<organism evidence="1 2">
    <name type="scientific">Cyclotella atomus</name>
    <dbReference type="NCBI Taxonomy" id="382360"/>
    <lineage>
        <taxon>Eukaryota</taxon>
        <taxon>Sar</taxon>
        <taxon>Stramenopiles</taxon>
        <taxon>Ochrophyta</taxon>
        <taxon>Bacillariophyta</taxon>
        <taxon>Coscinodiscophyceae</taxon>
        <taxon>Thalassiosirophycidae</taxon>
        <taxon>Stephanodiscales</taxon>
        <taxon>Stephanodiscaceae</taxon>
        <taxon>Cyclotella</taxon>
    </lineage>
</organism>
<evidence type="ECO:0000313" key="1">
    <source>
        <dbReference type="EMBL" id="KAL3794228.1"/>
    </source>
</evidence>
<dbReference type="AlphaFoldDB" id="A0ABD3Q1D2"/>
<comment type="caution">
    <text evidence="1">The sequence shown here is derived from an EMBL/GenBank/DDBJ whole genome shotgun (WGS) entry which is preliminary data.</text>
</comment>
<gene>
    <name evidence="1" type="ORF">ACHAWO_006472</name>
</gene>
<evidence type="ECO:0008006" key="3">
    <source>
        <dbReference type="Google" id="ProtNLM"/>
    </source>
</evidence>
<evidence type="ECO:0000313" key="2">
    <source>
        <dbReference type="Proteomes" id="UP001530400"/>
    </source>
</evidence>
<accession>A0ABD3Q1D2</accession>
<reference evidence="1 2" key="1">
    <citation type="submission" date="2024-10" db="EMBL/GenBank/DDBJ databases">
        <title>Updated reference genomes for cyclostephanoid diatoms.</title>
        <authorList>
            <person name="Roberts W.R."/>
            <person name="Alverson A.J."/>
        </authorList>
    </citation>
    <scope>NUCLEOTIDE SEQUENCE [LARGE SCALE GENOMIC DNA]</scope>
    <source>
        <strain evidence="1 2">AJA010-31</strain>
    </source>
</reference>
<keyword evidence="2" id="KW-1185">Reference proteome</keyword>
<protein>
    <recommendedName>
        <fullName evidence="3">PPPDE domain-containing protein</fullName>
    </recommendedName>
</protein>
<dbReference type="Proteomes" id="UP001530400">
    <property type="component" value="Unassembled WGS sequence"/>
</dbReference>
<sequence>MNAMIDWTGDPNDVAVKAGVLISRLDAPDELHGFMGAIDWFGSVIVGAGVHRPDRMQSWLTHFSVVLEFQKNDGNRELWLVERSDQGVCLHPYDADGFEWRKFSLRGDQMLSSTPHWNGDDFTVPSRQDVRYFVGEQNQIPYIVDKNCQHFAYDCLRYYLQHPWLQVGGQGEHFSSFSEMLQQGWVENRGW</sequence>
<name>A0ABD3Q1D2_9STRA</name>
<dbReference type="EMBL" id="JALLPJ020000365">
    <property type="protein sequence ID" value="KAL3794228.1"/>
    <property type="molecule type" value="Genomic_DNA"/>
</dbReference>